<dbReference type="InterPro" id="IPR001005">
    <property type="entry name" value="SANT/Myb"/>
</dbReference>
<dbReference type="GO" id="GO:0001156">
    <property type="term" value="F:TFIIIC-class transcription factor complex binding"/>
    <property type="evidence" value="ECO:0007669"/>
    <property type="project" value="TreeGrafter"/>
</dbReference>
<feature type="compositionally biased region" description="Basic and acidic residues" evidence="3">
    <location>
        <begin position="536"/>
        <end position="551"/>
    </location>
</feature>
<evidence type="ECO:0000313" key="6">
    <source>
        <dbReference type="EMBL" id="GAV61539.1"/>
    </source>
</evidence>
<keyword evidence="7" id="KW-1185">Reference proteome</keyword>
<dbReference type="PANTHER" id="PTHR22929">
    <property type="entry name" value="RNA POLYMERASE III TRANSCRIPTION INITIATION FACTOR B"/>
    <property type="match status" value="1"/>
</dbReference>
<comment type="subcellular location">
    <subcellularLocation>
        <location evidence="1">Nucleus</location>
    </subcellularLocation>
</comment>
<dbReference type="InterPro" id="IPR017884">
    <property type="entry name" value="SANT_dom"/>
</dbReference>
<feature type="compositionally biased region" description="Polar residues" evidence="3">
    <location>
        <begin position="526"/>
        <end position="535"/>
    </location>
</feature>
<dbReference type="InterPro" id="IPR009057">
    <property type="entry name" value="Homeodomain-like_sf"/>
</dbReference>
<feature type="region of interest" description="Disordered" evidence="3">
    <location>
        <begin position="139"/>
        <end position="162"/>
    </location>
</feature>
<dbReference type="Gene3D" id="1.10.10.60">
    <property type="entry name" value="Homeodomain-like"/>
    <property type="match status" value="1"/>
</dbReference>
<feature type="compositionally biased region" description="Basic residues" evidence="3">
    <location>
        <begin position="471"/>
        <end position="483"/>
    </location>
</feature>
<evidence type="ECO:0000256" key="1">
    <source>
        <dbReference type="ARBA" id="ARBA00004123"/>
    </source>
</evidence>
<feature type="compositionally biased region" description="Low complexity" evidence="3">
    <location>
        <begin position="401"/>
        <end position="413"/>
    </location>
</feature>
<comment type="caution">
    <text evidence="6">The sequence shown here is derived from an EMBL/GenBank/DDBJ whole genome shotgun (WGS) entry which is preliminary data.</text>
</comment>
<feature type="domain" description="HTH myb-type" evidence="5">
    <location>
        <begin position="579"/>
        <end position="633"/>
    </location>
</feature>
<dbReference type="AlphaFoldDB" id="A0A1Q3B0N5"/>
<feature type="compositionally biased region" description="Basic residues" evidence="3">
    <location>
        <begin position="432"/>
        <end position="442"/>
    </location>
</feature>
<name>A0A1Q3B0N5_CEPFO</name>
<dbReference type="STRING" id="3775.A0A1Q3B0N5"/>
<evidence type="ECO:0000256" key="3">
    <source>
        <dbReference type="SAM" id="MobiDB-lite"/>
    </source>
</evidence>
<feature type="compositionally biased region" description="Acidic residues" evidence="3">
    <location>
        <begin position="390"/>
        <end position="399"/>
    </location>
</feature>
<proteinExistence type="predicted"/>
<dbReference type="PROSITE" id="PS51293">
    <property type="entry name" value="SANT"/>
    <property type="match status" value="1"/>
</dbReference>
<feature type="compositionally biased region" description="Polar residues" evidence="3">
    <location>
        <begin position="142"/>
        <end position="155"/>
    </location>
</feature>
<dbReference type="PANTHER" id="PTHR22929:SF0">
    <property type="entry name" value="TRANSCRIPTION FACTOR TFIIIB COMPONENT B'' HOMOLOG"/>
    <property type="match status" value="1"/>
</dbReference>
<feature type="region of interest" description="Disordered" evidence="3">
    <location>
        <begin position="342"/>
        <end position="489"/>
    </location>
</feature>
<feature type="region of interest" description="Disordered" evidence="3">
    <location>
        <begin position="627"/>
        <end position="647"/>
    </location>
</feature>
<protein>
    <submittedName>
        <fullName evidence="6">Myb_DNA-binding domain-containing protein</fullName>
    </submittedName>
</protein>
<evidence type="ECO:0000256" key="2">
    <source>
        <dbReference type="ARBA" id="ARBA00023242"/>
    </source>
</evidence>
<dbReference type="PROSITE" id="PS51294">
    <property type="entry name" value="HTH_MYB"/>
    <property type="match status" value="1"/>
</dbReference>
<feature type="domain" description="SANT" evidence="4">
    <location>
        <begin position="586"/>
        <end position="633"/>
    </location>
</feature>
<evidence type="ECO:0000313" key="7">
    <source>
        <dbReference type="Proteomes" id="UP000187406"/>
    </source>
</evidence>
<feature type="compositionally biased region" description="Low complexity" evidence="3">
    <location>
        <begin position="252"/>
        <end position="261"/>
    </location>
</feature>
<dbReference type="OrthoDB" id="272624at2759"/>
<accession>A0A1Q3B0N5</accession>
<dbReference type="Pfam" id="PF15963">
    <property type="entry name" value="Myb_DNA-bind_7"/>
    <property type="match status" value="1"/>
</dbReference>
<keyword evidence="6" id="KW-0238">DNA-binding</keyword>
<feature type="compositionally biased region" description="Basic and acidic residues" evidence="3">
    <location>
        <begin position="637"/>
        <end position="647"/>
    </location>
</feature>
<feature type="region of interest" description="Disordered" evidence="3">
    <location>
        <begin position="240"/>
        <end position="261"/>
    </location>
</feature>
<feature type="compositionally biased region" description="Basic and acidic residues" evidence="3">
    <location>
        <begin position="691"/>
        <end position="708"/>
    </location>
</feature>
<feature type="region of interest" description="Disordered" evidence="3">
    <location>
        <begin position="1"/>
        <end position="43"/>
    </location>
</feature>
<reference evidence="7" key="1">
    <citation type="submission" date="2016-04" db="EMBL/GenBank/DDBJ databases">
        <title>Cephalotus genome sequencing.</title>
        <authorList>
            <person name="Fukushima K."/>
            <person name="Hasebe M."/>
            <person name="Fang X."/>
        </authorList>
    </citation>
    <scope>NUCLEOTIDE SEQUENCE [LARGE SCALE GENOMIC DNA]</scope>
    <source>
        <strain evidence="7">cv. St1</strain>
    </source>
</reference>
<dbReference type="CDD" id="cd00167">
    <property type="entry name" value="SANT"/>
    <property type="match status" value="1"/>
</dbReference>
<dbReference type="SMART" id="SM00717">
    <property type="entry name" value="SANT"/>
    <property type="match status" value="1"/>
</dbReference>
<dbReference type="InterPro" id="IPR039467">
    <property type="entry name" value="TFIIIB_B''_Myb"/>
</dbReference>
<dbReference type="SUPFAM" id="SSF46689">
    <property type="entry name" value="Homeodomain-like"/>
    <property type="match status" value="1"/>
</dbReference>
<feature type="compositionally biased region" description="Acidic residues" evidence="3">
    <location>
        <begin position="416"/>
        <end position="425"/>
    </location>
</feature>
<gene>
    <name evidence="6" type="ORF">CFOL_v3_05066</name>
</gene>
<feature type="region of interest" description="Disordered" evidence="3">
    <location>
        <begin position="520"/>
        <end position="565"/>
    </location>
</feature>
<feature type="region of interest" description="Disordered" evidence="3">
    <location>
        <begin position="662"/>
        <end position="708"/>
    </location>
</feature>
<dbReference type="EMBL" id="BDDD01000208">
    <property type="protein sequence ID" value="GAV61539.1"/>
    <property type="molecule type" value="Genomic_DNA"/>
</dbReference>
<sequence length="736" mass="81374">MEFDEDPFGDTEKRPVRPVRAGGRFQPKAKSGPTKETSAAVGSALPHVIIDKPVASDPAVSGDNKSSGLTDPSQLLATDALDSEVAIPSGCQCLHSGFGKSVGENADIFSGLECLDDFVMQSTGGTVGAAIKSVNNEGEGLLSSSETPVLVGSSNKETEEDDGVLAQTSVDSAFGVTDAAECHSVPNNSITQVPVDDGSILIDIERVRTEYGEVFHDFEIVHTISEGAIESGLRARKFQPKPKVQTGKEKSTTSISNSDTTNAQFIPSEAECIDEGSIPVFPPEDVFDYSSINFRDFVPPNSPTSELPVNEDVTNLKETLPDVAIFGDGLHSEEIPGTLEKLQSSKRRNRKTSLASNISQKSKDSSTPVEVNKGGNSLRQLRKRVAAPDLVDEPEDEAYDSGHSPAGRSSSSAIDEGNDDDDDEYRAESSSRKKTAPRKSKKPVAENEKPVRKRNRNKKAPDESTQEAPKKFSHSTRPKKRRVDKVLLQTPEDEIDFQRLPIKDLILLAEYKERLAKKEAKAASATRMTNQSMENSFHEEEYRSDDDRSGSEEFGGSADHQATFKAQPSSEYFNYHTYMNRLPRLRWSKQDTELFYEAVRQFGTDFSMIQQLFPGRTRHQVKLKYKKEQRQQPLKLSEAETTRSKDHSHFEKVIEQLQQAAAEEKQDFNGDDSIGVTGGEVDEMNTETNEDTLKSKRNGDVTIREPEADVAEIHSHLKSDKSDDDFDVWDSYKSEY</sequence>
<dbReference type="GO" id="GO:0070898">
    <property type="term" value="P:RNA polymerase III preinitiation complex assembly"/>
    <property type="evidence" value="ECO:0007669"/>
    <property type="project" value="TreeGrafter"/>
</dbReference>
<keyword evidence="2" id="KW-0539">Nucleus</keyword>
<dbReference type="GO" id="GO:0003677">
    <property type="term" value="F:DNA binding"/>
    <property type="evidence" value="ECO:0007669"/>
    <property type="project" value="UniProtKB-KW"/>
</dbReference>
<dbReference type="GO" id="GO:0000126">
    <property type="term" value="C:transcription factor TFIIIB complex"/>
    <property type="evidence" value="ECO:0007669"/>
    <property type="project" value="TreeGrafter"/>
</dbReference>
<feature type="compositionally biased region" description="Polar residues" evidence="3">
    <location>
        <begin position="352"/>
        <end position="379"/>
    </location>
</feature>
<evidence type="ECO:0000259" key="4">
    <source>
        <dbReference type="PROSITE" id="PS51293"/>
    </source>
</evidence>
<dbReference type="InParanoid" id="A0A1Q3B0N5"/>
<evidence type="ECO:0000259" key="5">
    <source>
        <dbReference type="PROSITE" id="PS51294"/>
    </source>
</evidence>
<dbReference type="GO" id="GO:0005634">
    <property type="term" value="C:nucleus"/>
    <property type="evidence" value="ECO:0007669"/>
    <property type="project" value="UniProtKB-SubCell"/>
</dbReference>
<dbReference type="InterPro" id="IPR017930">
    <property type="entry name" value="Myb_dom"/>
</dbReference>
<dbReference type="Proteomes" id="UP000187406">
    <property type="component" value="Unassembled WGS sequence"/>
</dbReference>
<organism evidence="6 7">
    <name type="scientific">Cephalotus follicularis</name>
    <name type="common">Albany pitcher plant</name>
    <dbReference type="NCBI Taxonomy" id="3775"/>
    <lineage>
        <taxon>Eukaryota</taxon>
        <taxon>Viridiplantae</taxon>
        <taxon>Streptophyta</taxon>
        <taxon>Embryophyta</taxon>
        <taxon>Tracheophyta</taxon>
        <taxon>Spermatophyta</taxon>
        <taxon>Magnoliopsida</taxon>
        <taxon>eudicotyledons</taxon>
        <taxon>Gunneridae</taxon>
        <taxon>Pentapetalae</taxon>
        <taxon>rosids</taxon>
        <taxon>fabids</taxon>
        <taxon>Oxalidales</taxon>
        <taxon>Cephalotaceae</taxon>
        <taxon>Cephalotus</taxon>
    </lineage>
</organism>
<feature type="compositionally biased region" description="Acidic residues" evidence="3">
    <location>
        <begin position="680"/>
        <end position="690"/>
    </location>
</feature>